<dbReference type="InterPro" id="IPR051266">
    <property type="entry name" value="CLCR"/>
</dbReference>
<protein>
    <submittedName>
        <fullName evidence="3">VWA domain-containing protein</fullName>
    </submittedName>
</protein>
<feature type="domain" description="VWFA" evidence="2">
    <location>
        <begin position="549"/>
        <end position="725"/>
    </location>
</feature>
<dbReference type="SUPFAM" id="SSF53300">
    <property type="entry name" value="vWA-like"/>
    <property type="match status" value="1"/>
</dbReference>
<feature type="transmembrane region" description="Helical" evidence="1">
    <location>
        <begin position="12"/>
        <end position="32"/>
    </location>
</feature>
<dbReference type="EMBL" id="DTLB01000001">
    <property type="protein sequence ID" value="HFW31440.1"/>
    <property type="molecule type" value="Genomic_DNA"/>
</dbReference>
<dbReference type="InterPro" id="IPR055690">
    <property type="entry name" value="DUF7266"/>
</dbReference>
<sequence length="847" mass="95088">MCMRRDERGVSMLLEYLILISVLSVFVFLLSLNVKEILEESQIDIVVENQFSDVAAEVSSQIVDSLAVHPKNGYIKAKVFMPERIGDIEYTVSLENESVVITSESGRFKKALSLGAAGILKLDLTGQTYSLAEKHELNYEKITPTYPSAVLKLKPASVLANETTAGCFEVDVSKSSARGVYNWIIELWNGSIIRGDSGNTVREICVYWDGLEFNYYCYNESGGLIVDTAWCNLTLTVTDTRGLSDTDNATILISKIPEVEPSLYIKKFVNPPQTEPGKPVELHIYLNGRGFRTEGTNLSVVTVIDTSGSMRDPTYYSNFAGNVTPQVWEVVHYINSSWKNSEIIVTLSSPDSMSPWWDGYDKDDAFVMDVYQADGDYYRVIPSDSNELESVNGIFFYDSDVKQQEIGNWSFKSVVAIPKPIPLELKFYKWIRYSWVLQEKFSTNYIPSYYVHQIELPSGYTANDQFKYLDVELYSPYRNDFFVWLDNNFCKNGVCRVSDIAAGMHNLYIAPRLPDARQFEGALYIQKLDSAKIASIDFIEETVGEGDYIGLVSFATTATKHAVNSSPFLTYLTTDRSVVVEKVKELNEGGWTNIYQALAYARDVLLENTTYTNGTLPLIVFMTDGRPTCKYLGGDYSSSSYSCSETVCGDNDQICYNQIIPLADEIKNTVIGENNITICTVGFGKSGDYNADLLRDMASYKPGSNEKCFYEARNYQELSRAFMDISRIFRIAAKNVTVRDVIPDNIRLLGAELTISGNANCTDVSLNEVENGTMVSFNCGEIYIDDEIELIVRIVADEPGTYFLDIPVVSNVTYEYYPFGGNYIDTVYLDVVAVRYGGSERATVRIE</sequence>
<dbReference type="CDD" id="cd00198">
    <property type="entry name" value="vWFA"/>
    <property type="match status" value="1"/>
</dbReference>
<evidence type="ECO:0000259" key="2">
    <source>
        <dbReference type="PROSITE" id="PS50234"/>
    </source>
</evidence>
<keyword evidence="1" id="KW-1133">Transmembrane helix</keyword>
<proteinExistence type="predicted"/>
<dbReference type="PANTHER" id="PTHR10579">
    <property type="entry name" value="CALCIUM-ACTIVATED CHLORIDE CHANNEL REGULATOR"/>
    <property type="match status" value="1"/>
</dbReference>
<keyword evidence="1" id="KW-0812">Transmembrane</keyword>
<dbReference type="PROSITE" id="PS50234">
    <property type="entry name" value="VWFA"/>
    <property type="match status" value="1"/>
</dbReference>
<name>A0A7C3RC65_ARCFL</name>
<keyword evidence="1" id="KW-0472">Membrane</keyword>
<dbReference type="AlphaFoldDB" id="A0A7C3RC65"/>
<gene>
    <name evidence="3" type="ORF">ENW66_00585</name>
</gene>
<reference evidence="3" key="1">
    <citation type="journal article" date="2020" name="mSystems">
        <title>Genome- and Community-Level Interaction Insights into Carbon Utilization and Element Cycling Functions of Hydrothermarchaeota in Hydrothermal Sediment.</title>
        <authorList>
            <person name="Zhou Z."/>
            <person name="Liu Y."/>
            <person name="Xu W."/>
            <person name="Pan J."/>
            <person name="Luo Z.H."/>
            <person name="Li M."/>
        </authorList>
    </citation>
    <scope>NUCLEOTIDE SEQUENCE [LARGE SCALE GENOMIC DNA]</scope>
    <source>
        <strain evidence="3">SpSt-87</strain>
    </source>
</reference>
<evidence type="ECO:0000256" key="1">
    <source>
        <dbReference type="SAM" id="Phobius"/>
    </source>
</evidence>
<evidence type="ECO:0000313" key="3">
    <source>
        <dbReference type="EMBL" id="HFW31440.1"/>
    </source>
</evidence>
<dbReference type="Pfam" id="PF23928">
    <property type="entry name" value="DUF7266"/>
    <property type="match status" value="1"/>
</dbReference>
<dbReference type="InterPro" id="IPR002035">
    <property type="entry name" value="VWF_A"/>
</dbReference>
<dbReference type="Pfam" id="PF00092">
    <property type="entry name" value="VWA"/>
    <property type="match status" value="1"/>
</dbReference>
<comment type="caution">
    <text evidence="3">The sequence shown here is derived from an EMBL/GenBank/DDBJ whole genome shotgun (WGS) entry which is preliminary data.</text>
</comment>
<organism evidence="3">
    <name type="scientific">Archaeoglobus fulgidus</name>
    <dbReference type="NCBI Taxonomy" id="2234"/>
    <lineage>
        <taxon>Archaea</taxon>
        <taxon>Methanobacteriati</taxon>
        <taxon>Methanobacteriota</taxon>
        <taxon>Archaeoglobi</taxon>
        <taxon>Archaeoglobales</taxon>
        <taxon>Archaeoglobaceae</taxon>
        <taxon>Archaeoglobus</taxon>
    </lineage>
</organism>
<dbReference type="InterPro" id="IPR036465">
    <property type="entry name" value="vWFA_dom_sf"/>
</dbReference>
<dbReference type="PANTHER" id="PTHR10579:SF43">
    <property type="entry name" value="ZINC FINGER (C3HC4-TYPE RING FINGER) FAMILY PROTEIN"/>
    <property type="match status" value="1"/>
</dbReference>
<accession>A0A7C3RC65</accession>
<dbReference type="Gene3D" id="3.40.50.410">
    <property type="entry name" value="von Willebrand factor, type A domain"/>
    <property type="match status" value="1"/>
</dbReference>